<dbReference type="Proteomes" id="UP000465778">
    <property type="component" value="Unassembled WGS sequence"/>
</dbReference>
<evidence type="ECO:0000313" key="1">
    <source>
        <dbReference type="EMBL" id="KAF0821497.1"/>
    </source>
</evidence>
<dbReference type="AlphaFoldDB" id="A0A800N890"/>
<evidence type="ECO:0000313" key="2">
    <source>
        <dbReference type="Proteomes" id="UP000465778"/>
    </source>
</evidence>
<sequence>MTQLDKIVYIYAGLGEGSPDFSDAGLIFMKQKILKPVRFKD</sequence>
<dbReference type="EMBL" id="VDEM01000102">
    <property type="protein sequence ID" value="KAF0821497.1"/>
    <property type="molecule type" value="Genomic_DNA"/>
</dbReference>
<gene>
    <name evidence="1" type="ORF">KIS1582_4774</name>
</gene>
<name>A0A800N890_CYTFI</name>
<protein>
    <submittedName>
        <fullName evidence="1">Uncharacterized protein</fullName>
    </submittedName>
</protein>
<reference evidence="1 2" key="1">
    <citation type="journal article" date="2020" name="G3 (Bethesda)">
        <title>Whole Genome Sequencing and Comparative Genomics of Two Nematicidal Bacillus Strains Reveals a Wide Range of Possible Virulence Factors.</title>
        <authorList>
            <person name="Susic N."/>
            <person name="Janezic S."/>
            <person name="Rupnik M."/>
            <person name="Geric Stare B."/>
        </authorList>
    </citation>
    <scope>NUCLEOTIDE SEQUENCE [LARGE SCALE GENOMIC DNA]</scope>
    <source>
        <strain evidence="1 2">I-1582</strain>
    </source>
</reference>
<organism evidence="1 2">
    <name type="scientific">Cytobacillus firmus</name>
    <name type="common">Bacillus firmus</name>
    <dbReference type="NCBI Taxonomy" id="1399"/>
    <lineage>
        <taxon>Bacteria</taxon>
        <taxon>Bacillati</taxon>
        <taxon>Bacillota</taxon>
        <taxon>Bacilli</taxon>
        <taxon>Bacillales</taxon>
        <taxon>Bacillaceae</taxon>
        <taxon>Cytobacillus</taxon>
    </lineage>
</organism>
<proteinExistence type="predicted"/>
<comment type="caution">
    <text evidence="1">The sequence shown here is derived from an EMBL/GenBank/DDBJ whole genome shotgun (WGS) entry which is preliminary data.</text>
</comment>
<accession>A0A800N890</accession>